<dbReference type="AlphaFoldDB" id="U1PZ92"/>
<dbReference type="Proteomes" id="UP000016498">
    <property type="component" value="Unassembled WGS sequence"/>
</dbReference>
<feature type="domain" description="Bacteriophage T5 Orf172 DNA-binding" evidence="1">
    <location>
        <begin position="51"/>
        <end position="134"/>
    </location>
</feature>
<evidence type="ECO:0000313" key="2">
    <source>
        <dbReference type="EMBL" id="ERH21115.1"/>
    </source>
</evidence>
<evidence type="ECO:0000259" key="1">
    <source>
        <dbReference type="SMART" id="SM00974"/>
    </source>
</evidence>
<evidence type="ECO:0000313" key="3">
    <source>
        <dbReference type="Proteomes" id="UP000016498"/>
    </source>
</evidence>
<dbReference type="PATRIC" id="fig|1227262.3.peg.662"/>
<proteinExistence type="predicted"/>
<organism evidence="2 3">
    <name type="scientific">Actinomyces johnsonii F0510</name>
    <dbReference type="NCBI Taxonomy" id="1227262"/>
    <lineage>
        <taxon>Bacteria</taxon>
        <taxon>Bacillati</taxon>
        <taxon>Actinomycetota</taxon>
        <taxon>Actinomycetes</taxon>
        <taxon>Actinomycetales</taxon>
        <taxon>Actinomycetaceae</taxon>
        <taxon>Actinomyces</taxon>
    </lineage>
</organism>
<reference evidence="2 3" key="1">
    <citation type="submission" date="2013-06" db="EMBL/GenBank/DDBJ databases">
        <authorList>
            <person name="Weinstock G."/>
            <person name="Sodergren E."/>
            <person name="Lobos E.A."/>
            <person name="Fulton L."/>
            <person name="Fulton R."/>
            <person name="Courtney L."/>
            <person name="Fronick C."/>
            <person name="O'Laughlin M."/>
            <person name="Godfrey J."/>
            <person name="Wilson R.M."/>
            <person name="Miner T."/>
            <person name="Farmer C."/>
            <person name="Delehaunty K."/>
            <person name="Cordes M."/>
            <person name="Minx P."/>
            <person name="Tomlinson C."/>
            <person name="Chen J."/>
            <person name="Wollam A."/>
            <person name="Pepin K.H."/>
            <person name="Bhonagiri V."/>
            <person name="Zhang X."/>
            <person name="Warren W."/>
            <person name="Mitreva M."/>
            <person name="Mardis E.R."/>
            <person name="Wilson R.K."/>
        </authorList>
    </citation>
    <scope>NUCLEOTIDE SEQUENCE [LARGE SCALE GENOMIC DNA]</scope>
    <source>
        <strain evidence="2 3">F0510</strain>
    </source>
</reference>
<dbReference type="EMBL" id="AWSD01000079">
    <property type="protein sequence ID" value="ERH21115.1"/>
    <property type="molecule type" value="Genomic_DNA"/>
</dbReference>
<name>U1PZ92_9ACTO</name>
<protein>
    <recommendedName>
        <fullName evidence="1">Bacteriophage T5 Orf172 DNA-binding domain-containing protein</fullName>
    </recommendedName>
</protein>
<dbReference type="InterPro" id="IPR018306">
    <property type="entry name" value="Phage_T5_Orf172_DNA-bd"/>
</dbReference>
<sequence>MLQSLVEQGRADEADEIRSQLEGLDREIEKVDFRSANIRAGYVYVISNIGAFGDRMVKIGMTRRLEPMDRVRELGDASVPFGFDVHALFFSEDAVTVEADLHRRFADKRVNRVNTRREFFYASPAEVRDVLSEVAGNLLEFTEEPEAEQYRLSLQMAESEKDSVIVSGGDRE</sequence>
<accession>U1PZ92</accession>
<gene>
    <name evidence="2" type="ORF">HMPREF1549_00824</name>
</gene>
<dbReference type="HOGENOM" id="CLU_024787_1_0_11"/>
<dbReference type="Pfam" id="PF13455">
    <property type="entry name" value="MUG113"/>
    <property type="match status" value="1"/>
</dbReference>
<comment type="caution">
    <text evidence="2">The sequence shown here is derived from an EMBL/GenBank/DDBJ whole genome shotgun (WGS) entry which is preliminary data.</text>
</comment>
<dbReference type="SMART" id="SM00974">
    <property type="entry name" value="T5orf172"/>
    <property type="match status" value="1"/>
</dbReference>